<reference evidence="5 8" key="2">
    <citation type="submission" date="2020-08" db="EMBL/GenBank/DDBJ databases">
        <title>Sequencing the genomes of 1000 actinobacteria strains.</title>
        <authorList>
            <person name="Klenk H.-P."/>
        </authorList>
    </citation>
    <scope>NUCLEOTIDE SEQUENCE [LARGE SCALE GENOMIC DNA]</scope>
    <source>
        <strain evidence="5 8">DSM 15626</strain>
    </source>
</reference>
<evidence type="ECO:0000313" key="7">
    <source>
        <dbReference type="Proteomes" id="UP000534306"/>
    </source>
</evidence>
<evidence type="ECO:0000256" key="3">
    <source>
        <dbReference type="ARBA" id="ARBA00023163"/>
    </source>
</evidence>
<keyword evidence="7" id="KW-1185">Reference proteome</keyword>
<gene>
    <name evidence="5" type="ORF">HNR71_003395</name>
    <name evidence="6" type="ORF">HPO96_05245</name>
</gene>
<keyword evidence="2 5" id="KW-0238">DNA-binding</keyword>
<keyword evidence="1" id="KW-0805">Transcription regulation</keyword>
<reference evidence="6 7" key="1">
    <citation type="submission" date="2020-05" db="EMBL/GenBank/DDBJ databases">
        <title>Genome sequence of Kribbella sandramycini ATCC 39419.</title>
        <authorList>
            <person name="Maclea K.S."/>
            <person name="Fair J.L."/>
        </authorList>
    </citation>
    <scope>NUCLEOTIDE SEQUENCE [LARGE SCALE GENOMIC DNA]</scope>
    <source>
        <strain evidence="6 7">ATCC 39419</strain>
    </source>
</reference>
<evidence type="ECO:0000256" key="1">
    <source>
        <dbReference type="ARBA" id="ARBA00023015"/>
    </source>
</evidence>
<dbReference type="SMART" id="SM00342">
    <property type="entry name" value="HTH_ARAC"/>
    <property type="match status" value="1"/>
</dbReference>
<evidence type="ECO:0000313" key="6">
    <source>
        <dbReference type="EMBL" id="NOL39646.1"/>
    </source>
</evidence>
<evidence type="ECO:0000313" key="5">
    <source>
        <dbReference type="EMBL" id="MBB6567758.1"/>
    </source>
</evidence>
<dbReference type="PANTHER" id="PTHR46796">
    <property type="entry name" value="HTH-TYPE TRANSCRIPTIONAL ACTIVATOR RHAS-RELATED"/>
    <property type="match status" value="1"/>
</dbReference>
<comment type="caution">
    <text evidence="6">The sequence shown here is derived from an EMBL/GenBank/DDBJ whole genome shotgun (WGS) entry which is preliminary data.</text>
</comment>
<dbReference type="SUPFAM" id="SSF46689">
    <property type="entry name" value="Homeodomain-like"/>
    <property type="match status" value="1"/>
</dbReference>
<organism evidence="6 7">
    <name type="scientific">Kribbella sandramycini</name>
    <dbReference type="NCBI Taxonomy" id="60450"/>
    <lineage>
        <taxon>Bacteria</taxon>
        <taxon>Bacillati</taxon>
        <taxon>Actinomycetota</taxon>
        <taxon>Actinomycetes</taxon>
        <taxon>Propionibacteriales</taxon>
        <taxon>Kribbellaceae</taxon>
        <taxon>Kribbella</taxon>
    </lineage>
</organism>
<dbReference type="RefSeq" id="WP_171671439.1">
    <property type="nucleotide sequence ID" value="NZ_BAAAGT010000003.1"/>
</dbReference>
<dbReference type="EMBL" id="JABJRC010000001">
    <property type="protein sequence ID" value="NOL39646.1"/>
    <property type="molecule type" value="Genomic_DNA"/>
</dbReference>
<dbReference type="EMBL" id="JACHKF010000001">
    <property type="protein sequence ID" value="MBB6567758.1"/>
    <property type="molecule type" value="Genomic_DNA"/>
</dbReference>
<keyword evidence="3" id="KW-0804">Transcription</keyword>
<dbReference type="GO" id="GO:0003700">
    <property type="term" value="F:DNA-binding transcription factor activity"/>
    <property type="evidence" value="ECO:0007669"/>
    <property type="project" value="InterPro"/>
</dbReference>
<dbReference type="Pfam" id="PF14525">
    <property type="entry name" value="AraC_binding_2"/>
    <property type="match status" value="1"/>
</dbReference>
<dbReference type="Proteomes" id="UP000534306">
    <property type="component" value="Unassembled WGS sequence"/>
</dbReference>
<dbReference type="InterPro" id="IPR035418">
    <property type="entry name" value="AraC-bd_2"/>
</dbReference>
<accession>A0A7Y4KXT5</accession>
<dbReference type="Gene3D" id="1.10.10.60">
    <property type="entry name" value="Homeodomain-like"/>
    <property type="match status" value="1"/>
</dbReference>
<evidence type="ECO:0000256" key="2">
    <source>
        <dbReference type="ARBA" id="ARBA00023125"/>
    </source>
</evidence>
<dbReference type="GO" id="GO:0043565">
    <property type="term" value="F:sequence-specific DNA binding"/>
    <property type="evidence" value="ECO:0007669"/>
    <property type="project" value="InterPro"/>
</dbReference>
<evidence type="ECO:0000313" key="8">
    <source>
        <dbReference type="Proteomes" id="UP000553957"/>
    </source>
</evidence>
<dbReference type="PROSITE" id="PS01124">
    <property type="entry name" value="HTH_ARAC_FAMILY_2"/>
    <property type="match status" value="1"/>
</dbReference>
<feature type="domain" description="HTH araC/xylS-type" evidence="4">
    <location>
        <begin position="225"/>
        <end position="326"/>
    </location>
</feature>
<name>A0A7Y4KXT5_9ACTN</name>
<dbReference type="Proteomes" id="UP000553957">
    <property type="component" value="Unassembled WGS sequence"/>
</dbReference>
<dbReference type="InterPro" id="IPR018060">
    <property type="entry name" value="HTH_AraC"/>
</dbReference>
<dbReference type="AlphaFoldDB" id="A0A7Y4KXT5"/>
<evidence type="ECO:0000259" key="4">
    <source>
        <dbReference type="PROSITE" id="PS01124"/>
    </source>
</evidence>
<proteinExistence type="predicted"/>
<sequence length="326" mass="35604">MSVLASLVAAPLARHEVVDTSDVDLARIVGGQLFRDHQLIPGHDHAQFRARLRSATVGGTKLTYVDYTAAVRIATAVPSDGFLVHIPLSGRASVTCGRATVHSDPATAAVIDPADRLEMTWAGGTPLLIVGLDRSRVEQHLRTTLGGSLRRPLRFDLAMDLTTPAAQAWLSVLELLVREVSHSADPPFALEQLEALAFQRFLLAQPNTYSESLADDRPAAPQAIRKAMSLIEDHAAEPLVVEDVAEAVGLGVRALQAGFRRHSDSTPMGYLREIRLRRVHAELLAADPAHTSVTAIAARWQFLHLGRFAVQYRERFGERPSVTLHR</sequence>
<dbReference type="InterPro" id="IPR050204">
    <property type="entry name" value="AraC_XylS_family_regulators"/>
</dbReference>
<dbReference type="PANTHER" id="PTHR46796:SF12">
    <property type="entry name" value="HTH-TYPE DNA-BINDING TRANSCRIPTIONAL ACTIVATOR EUTR"/>
    <property type="match status" value="1"/>
</dbReference>
<dbReference type="InterPro" id="IPR009057">
    <property type="entry name" value="Homeodomain-like_sf"/>
</dbReference>
<protein>
    <submittedName>
        <fullName evidence="6">AraC family transcriptional regulator</fullName>
    </submittedName>
    <submittedName>
        <fullName evidence="5">AraC-like DNA-binding protein</fullName>
    </submittedName>
</protein>
<dbReference type="Pfam" id="PF12833">
    <property type="entry name" value="HTH_18"/>
    <property type="match status" value="1"/>
</dbReference>